<name>A0A5S4G2G1_9ACTN</name>
<gene>
    <name evidence="1" type="ORF">ETD96_40095</name>
</gene>
<dbReference type="EMBL" id="VCKZ01000516">
    <property type="protein sequence ID" value="TMR27032.1"/>
    <property type="molecule type" value="Genomic_DNA"/>
</dbReference>
<evidence type="ECO:0000313" key="1">
    <source>
        <dbReference type="EMBL" id="TMR27032.1"/>
    </source>
</evidence>
<evidence type="ECO:0000313" key="2">
    <source>
        <dbReference type="Proteomes" id="UP000305238"/>
    </source>
</evidence>
<reference evidence="1 2" key="1">
    <citation type="submission" date="2019-05" db="EMBL/GenBank/DDBJ databases">
        <title>Draft genome sequence of Actinomadura geliboluensis A8036.</title>
        <authorList>
            <person name="Saricaoglu S."/>
            <person name="Isik K."/>
        </authorList>
    </citation>
    <scope>NUCLEOTIDE SEQUENCE [LARGE SCALE GENOMIC DNA]</scope>
    <source>
        <strain evidence="1 2">A8036</strain>
    </source>
</reference>
<keyword evidence="2" id="KW-1185">Reference proteome</keyword>
<proteinExistence type="predicted"/>
<accession>A0A5S4G2G1</accession>
<sequence length="180" mass="19072">MAVLVLVVGATVAWTVVLPGVNGRGEHTKVPDALSVLDSTKGLDQRITSKLEVQMDSGWRRTGGGHYTDESEAMWSAFAGQVQVNLSLHRYKATALKPGADAASEAMGKAGASGTRQPIAGLGDEAFGVPVTSGYEIHVRHRNVTVHTSFVAPAKSFDDLKAYARPMAETALALLEEANR</sequence>
<dbReference type="AlphaFoldDB" id="A0A5S4G2G1"/>
<dbReference type="Proteomes" id="UP000305238">
    <property type="component" value="Unassembled WGS sequence"/>
</dbReference>
<comment type="caution">
    <text evidence="1">The sequence shown here is derived from an EMBL/GenBank/DDBJ whole genome shotgun (WGS) entry which is preliminary data.</text>
</comment>
<protein>
    <submittedName>
        <fullName evidence="1">Uncharacterized protein</fullName>
    </submittedName>
</protein>
<organism evidence="1 2">
    <name type="scientific">Actinomadura geliboluensis</name>
    <dbReference type="NCBI Taxonomy" id="882440"/>
    <lineage>
        <taxon>Bacteria</taxon>
        <taxon>Bacillati</taxon>
        <taxon>Actinomycetota</taxon>
        <taxon>Actinomycetes</taxon>
        <taxon>Streptosporangiales</taxon>
        <taxon>Thermomonosporaceae</taxon>
        <taxon>Actinomadura</taxon>
    </lineage>
</organism>